<dbReference type="STRING" id="36842.SAMN02194393_00947"/>
<dbReference type="GO" id="GO:0005524">
    <property type="term" value="F:ATP binding"/>
    <property type="evidence" value="ECO:0007669"/>
    <property type="project" value="UniProtKB-UniRule"/>
</dbReference>
<evidence type="ECO:0000256" key="7">
    <source>
        <dbReference type="PROSITE-ProRule" id="PRU00703"/>
    </source>
</evidence>
<dbReference type="Gene3D" id="3.40.50.300">
    <property type="entry name" value="P-loop containing nucleotide triphosphate hydrolases"/>
    <property type="match status" value="1"/>
</dbReference>
<evidence type="ECO:0000259" key="10">
    <source>
        <dbReference type="PROSITE" id="PS51371"/>
    </source>
</evidence>
<dbReference type="InterPro" id="IPR017871">
    <property type="entry name" value="ABC_transporter-like_CS"/>
</dbReference>
<dbReference type="RefSeq" id="WP_079489741.1">
    <property type="nucleotide sequence ID" value="NZ_FUZT01000002.1"/>
</dbReference>
<evidence type="ECO:0000256" key="6">
    <source>
        <dbReference type="ARBA" id="ARBA00023122"/>
    </source>
</evidence>
<evidence type="ECO:0000313" key="11">
    <source>
        <dbReference type="EMBL" id="SKC46957.1"/>
    </source>
</evidence>
<protein>
    <recommendedName>
        <fullName evidence="8">Quaternary amine transport ATP-binding protein</fullName>
        <ecNumber evidence="8">7.6.2.9</ecNumber>
    </recommendedName>
</protein>
<evidence type="ECO:0000256" key="5">
    <source>
        <dbReference type="ARBA" id="ARBA00022840"/>
    </source>
</evidence>
<evidence type="ECO:0000313" key="12">
    <source>
        <dbReference type="Proteomes" id="UP000190285"/>
    </source>
</evidence>
<keyword evidence="8" id="KW-1003">Cell membrane</keyword>
<dbReference type="InterPro" id="IPR000644">
    <property type="entry name" value="CBS_dom"/>
</dbReference>
<dbReference type="FunFam" id="3.40.50.300:FF:000425">
    <property type="entry name" value="Probable ABC transporter, ATP-binding subunit"/>
    <property type="match status" value="1"/>
</dbReference>
<sequence>MIKFENVSKVFEDGFQALKSINLEVKEGELLVLIGPSGSGKTTTMKMINRLIDPTEGEIHINDTLVQDQDPVELRRDIGYVIQQIGLFPHMTIAENVALVPKLKKEDSKKYMKKVDELLEMVGLSPEVYRERYPNELSGGQQQRVGVIRALAADPSIILMDEPYSALDPISREQLQDDLVELQEKIKKTIVFVTHDMDEALKIADRICIMKDGEIVQLDTPEKILRHPKNEFVKNFIGEDRLSTFYNLPPLEEALNKAITARPNKGLAESIKRMRKHRVDSLVIVDKEQKYLGIVTAWDVHKHYKEENYTLGDIIDNKISVLGINDKFEDAVELINNAELGYLPVIDYDNKLKGVLTKGSIMEVLADEFLDI</sequence>
<dbReference type="PROSITE" id="PS50893">
    <property type="entry name" value="ABC_TRANSPORTER_2"/>
    <property type="match status" value="1"/>
</dbReference>
<comment type="similarity">
    <text evidence="1 8">Belongs to the ABC transporter superfamily.</text>
</comment>
<evidence type="ECO:0000256" key="4">
    <source>
        <dbReference type="ARBA" id="ARBA00022741"/>
    </source>
</evidence>
<dbReference type="GO" id="GO:0015418">
    <property type="term" value="F:ABC-type quaternary ammonium compound transporting activity"/>
    <property type="evidence" value="ECO:0007669"/>
    <property type="project" value="UniProtKB-EC"/>
</dbReference>
<reference evidence="11 12" key="1">
    <citation type="submission" date="2017-02" db="EMBL/GenBank/DDBJ databases">
        <authorList>
            <person name="Peterson S.W."/>
        </authorList>
    </citation>
    <scope>NUCLEOTIDE SEQUENCE [LARGE SCALE GENOMIC DNA]</scope>
    <source>
        <strain evidence="11 12">M1</strain>
    </source>
</reference>
<dbReference type="EC" id="7.6.2.9" evidence="8"/>
<name>A0A1T5J5Y4_9FIRM</name>
<dbReference type="InterPro" id="IPR003439">
    <property type="entry name" value="ABC_transporter-like_ATP-bd"/>
</dbReference>
<keyword evidence="3" id="KW-0677">Repeat</keyword>
<keyword evidence="6 7" id="KW-0129">CBS domain</keyword>
<dbReference type="EMBL" id="FUZT01000002">
    <property type="protein sequence ID" value="SKC46957.1"/>
    <property type="molecule type" value="Genomic_DNA"/>
</dbReference>
<dbReference type="SMART" id="SM00382">
    <property type="entry name" value="AAA"/>
    <property type="match status" value="1"/>
</dbReference>
<comment type="catalytic activity">
    <reaction evidence="8">
        <text>a quaternary ammonium(out) + ATP + H2O = a quaternary ammonium(in) + ADP + phosphate + H(+)</text>
        <dbReference type="Rhea" id="RHEA:11036"/>
        <dbReference type="ChEBI" id="CHEBI:15377"/>
        <dbReference type="ChEBI" id="CHEBI:15378"/>
        <dbReference type="ChEBI" id="CHEBI:30616"/>
        <dbReference type="ChEBI" id="CHEBI:35267"/>
        <dbReference type="ChEBI" id="CHEBI:43474"/>
        <dbReference type="ChEBI" id="CHEBI:456216"/>
    </reaction>
</comment>
<dbReference type="InterPro" id="IPR005892">
    <property type="entry name" value="Gly-betaine_transp_ATP-bd"/>
</dbReference>
<dbReference type="OrthoDB" id="9802264at2"/>
<comment type="subunit">
    <text evidence="8">The complex is probably composed of two ATP-binding proteins, two transmembrane proteins and a solute-binding protein.</text>
</comment>
<dbReference type="SMART" id="SM00116">
    <property type="entry name" value="CBS"/>
    <property type="match status" value="2"/>
</dbReference>
<dbReference type="PROSITE" id="PS51371">
    <property type="entry name" value="CBS"/>
    <property type="match status" value="2"/>
</dbReference>
<gene>
    <name evidence="11" type="ORF">SAMN02194393_00947</name>
</gene>
<keyword evidence="4 8" id="KW-0547">Nucleotide-binding</keyword>
<keyword evidence="8" id="KW-0997">Cell inner membrane</keyword>
<keyword evidence="2 8" id="KW-0813">Transport</keyword>
<dbReference type="NCBIfam" id="TIGR01186">
    <property type="entry name" value="proV"/>
    <property type="match status" value="1"/>
</dbReference>
<dbReference type="InterPro" id="IPR027417">
    <property type="entry name" value="P-loop_NTPase"/>
</dbReference>
<dbReference type="PANTHER" id="PTHR43117">
    <property type="entry name" value="OSMOPROTECTANT IMPORT ATP-BINDING PROTEIN OSMV"/>
    <property type="match status" value="1"/>
</dbReference>
<dbReference type="Gene3D" id="3.10.580.10">
    <property type="entry name" value="CBS-domain"/>
    <property type="match status" value="1"/>
</dbReference>
<dbReference type="PROSITE" id="PS00211">
    <property type="entry name" value="ABC_TRANSPORTER_1"/>
    <property type="match status" value="1"/>
</dbReference>
<dbReference type="SUPFAM" id="SSF54631">
    <property type="entry name" value="CBS-domain pair"/>
    <property type="match status" value="1"/>
</dbReference>
<dbReference type="GO" id="GO:0016887">
    <property type="term" value="F:ATP hydrolysis activity"/>
    <property type="evidence" value="ECO:0007669"/>
    <property type="project" value="UniProtKB-UniRule"/>
</dbReference>
<evidence type="ECO:0000259" key="9">
    <source>
        <dbReference type="PROSITE" id="PS50893"/>
    </source>
</evidence>
<dbReference type="Pfam" id="PF00005">
    <property type="entry name" value="ABC_tran"/>
    <property type="match status" value="1"/>
</dbReference>
<dbReference type="GO" id="GO:0006865">
    <property type="term" value="P:amino acid transport"/>
    <property type="evidence" value="ECO:0007669"/>
    <property type="project" value="UniProtKB-UniRule"/>
</dbReference>
<keyword evidence="12" id="KW-1185">Reference proteome</keyword>
<accession>A0A1T5J5Y4</accession>
<dbReference type="GO" id="GO:0031460">
    <property type="term" value="P:glycine betaine transport"/>
    <property type="evidence" value="ECO:0007669"/>
    <property type="project" value="InterPro"/>
</dbReference>
<dbReference type="InterPro" id="IPR046342">
    <property type="entry name" value="CBS_dom_sf"/>
</dbReference>
<dbReference type="InterPro" id="IPR003593">
    <property type="entry name" value="AAA+_ATPase"/>
</dbReference>
<dbReference type="Proteomes" id="UP000190285">
    <property type="component" value="Unassembled WGS sequence"/>
</dbReference>
<dbReference type="AlphaFoldDB" id="A0A1T5J5Y4"/>
<comment type="subcellular location">
    <subcellularLocation>
        <location evidence="8">Cell inner membrane</location>
        <topology evidence="8">Peripheral membrane protein</topology>
    </subcellularLocation>
</comment>
<evidence type="ECO:0000256" key="2">
    <source>
        <dbReference type="ARBA" id="ARBA00022448"/>
    </source>
</evidence>
<dbReference type="CDD" id="cd03295">
    <property type="entry name" value="ABC_OpuCA_Osmoprotection"/>
    <property type="match status" value="1"/>
</dbReference>
<keyword evidence="5 8" id="KW-0067">ATP-binding</keyword>
<evidence type="ECO:0000256" key="3">
    <source>
        <dbReference type="ARBA" id="ARBA00022737"/>
    </source>
</evidence>
<dbReference type="Pfam" id="PF00571">
    <property type="entry name" value="CBS"/>
    <property type="match status" value="2"/>
</dbReference>
<feature type="domain" description="CBS" evidence="10">
    <location>
        <begin position="254"/>
        <end position="310"/>
    </location>
</feature>
<feature type="domain" description="ABC transporter" evidence="9">
    <location>
        <begin position="2"/>
        <end position="237"/>
    </location>
</feature>
<evidence type="ECO:0000256" key="8">
    <source>
        <dbReference type="RuleBase" id="RU369116"/>
    </source>
</evidence>
<organism evidence="11 12">
    <name type="scientific">Maledivibacter halophilus</name>
    <dbReference type="NCBI Taxonomy" id="36842"/>
    <lineage>
        <taxon>Bacteria</taxon>
        <taxon>Bacillati</taxon>
        <taxon>Bacillota</taxon>
        <taxon>Clostridia</taxon>
        <taxon>Peptostreptococcales</taxon>
        <taxon>Caminicellaceae</taxon>
        <taxon>Maledivibacter</taxon>
    </lineage>
</organism>
<keyword evidence="8" id="KW-0472">Membrane</keyword>
<dbReference type="SUPFAM" id="SSF52540">
    <property type="entry name" value="P-loop containing nucleoside triphosphate hydrolases"/>
    <property type="match status" value="1"/>
</dbReference>
<dbReference type="PANTHER" id="PTHR43117:SF4">
    <property type="entry name" value="OSMOPROTECTANT IMPORT ATP-BINDING PROTEIN OSMV"/>
    <property type="match status" value="1"/>
</dbReference>
<evidence type="ECO:0000256" key="1">
    <source>
        <dbReference type="ARBA" id="ARBA00005417"/>
    </source>
</evidence>
<dbReference type="GO" id="GO:0005886">
    <property type="term" value="C:plasma membrane"/>
    <property type="evidence" value="ECO:0007669"/>
    <property type="project" value="UniProtKB-SubCell"/>
</dbReference>
<feature type="domain" description="CBS" evidence="10">
    <location>
        <begin position="315"/>
        <end position="372"/>
    </location>
</feature>
<proteinExistence type="inferred from homology"/>